<dbReference type="InterPro" id="IPR036388">
    <property type="entry name" value="WH-like_DNA-bd_sf"/>
</dbReference>
<feature type="region of interest" description="Disordered" evidence="1">
    <location>
        <begin position="1"/>
        <end position="24"/>
    </location>
</feature>
<comment type="caution">
    <text evidence="3">The sequence shown here is derived from an EMBL/GenBank/DDBJ whole genome shotgun (WGS) entry which is preliminary data.</text>
</comment>
<keyword evidence="4" id="KW-1185">Reference proteome</keyword>
<dbReference type="Proteomes" id="UP001259659">
    <property type="component" value="Unassembled WGS sequence"/>
</dbReference>
<gene>
    <name evidence="3" type="ORF">NDI56_19335</name>
</gene>
<evidence type="ECO:0000313" key="4">
    <source>
        <dbReference type="Proteomes" id="UP001259659"/>
    </source>
</evidence>
<dbReference type="InterPro" id="IPR055768">
    <property type="entry name" value="DUF7344"/>
</dbReference>
<sequence>MTPSEERTTGLTLSISESDSSYPPPDDLFRALANRKRRHLLTALPAQSAMSLDELTDILAGWQTTTDGPVGPDEWAKVKIELVHAHLPLLADADLITYEDGEVERVSYPEPVEELVTFAGEYEEVTAGDGPRS</sequence>
<dbReference type="RefSeq" id="WP_310921450.1">
    <property type="nucleotide sequence ID" value="NZ_JAMQON010000007.1"/>
</dbReference>
<proteinExistence type="predicted"/>
<evidence type="ECO:0000256" key="1">
    <source>
        <dbReference type="SAM" id="MobiDB-lite"/>
    </source>
</evidence>
<dbReference type="Pfam" id="PF24035">
    <property type="entry name" value="DUF7344"/>
    <property type="match status" value="1"/>
</dbReference>
<protein>
    <submittedName>
        <fullName evidence="3">Helix-turn-helix domain-containing protein</fullName>
    </submittedName>
</protein>
<dbReference type="Gene3D" id="1.10.10.10">
    <property type="entry name" value="Winged helix-like DNA-binding domain superfamily/Winged helix DNA-binding domain"/>
    <property type="match status" value="1"/>
</dbReference>
<dbReference type="EMBL" id="JAMQON010000007">
    <property type="protein sequence ID" value="MDS0261558.1"/>
    <property type="molecule type" value="Genomic_DNA"/>
</dbReference>
<organism evidence="3 4">
    <name type="scientific">Haloarcula saliterrae</name>
    <dbReference type="NCBI Taxonomy" id="2950534"/>
    <lineage>
        <taxon>Archaea</taxon>
        <taxon>Methanobacteriati</taxon>
        <taxon>Methanobacteriota</taxon>
        <taxon>Stenosarchaea group</taxon>
        <taxon>Halobacteria</taxon>
        <taxon>Halobacteriales</taxon>
        <taxon>Haloarculaceae</taxon>
        <taxon>Haloarcula</taxon>
    </lineage>
</organism>
<dbReference type="InterPro" id="IPR036390">
    <property type="entry name" value="WH_DNA-bd_sf"/>
</dbReference>
<feature type="domain" description="DUF7344" evidence="2">
    <location>
        <begin position="29"/>
        <end position="100"/>
    </location>
</feature>
<accession>A0ABU2FI02</accession>
<evidence type="ECO:0000313" key="3">
    <source>
        <dbReference type="EMBL" id="MDS0261558.1"/>
    </source>
</evidence>
<name>A0ABU2FI02_9EURY</name>
<reference evidence="3 4" key="1">
    <citation type="submission" date="2022-06" db="EMBL/GenBank/DDBJ databases">
        <title>Haloarcula sp. a new haloarchaeum isolate from saline soil.</title>
        <authorList>
            <person name="Strakova D."/>
            <person name="Galisteo C."/>
            <person name="Sanchez-Porro C."/>
            <person name="Ventosa A."/>
        </authorList>
    </citation>
    <scope>NUCLEOTIDE SEQUENCE [LARGE SCALE GENOMIC DNA]</scope>
    <source>
        <strain evidence="3 4">S1CR25-12</strain>
    </source>
</reference>
<dbReference type="SUPFAM" id="SSF46785">
    <property type="entry name" value="Winged helix' DNA-binding domain"/>
    <property type="match status" value="1"/>
</dbReference>
<evidence type="ECO:0000259" key="2">
    <source>
        <dbReference type="Pfam" id="PF24035"/>
    </source>
</evidence>